<dbReference type="SFLD" id="SFLDS00052">
    <property type="entry name" value="Ferric_Reductase_Domain"/>
    <property type="match status" value="1"/>
</dbReference>
<comment type="similarity">
    <text evidence="2">Belongs to the ferric reductase (FRE) family.</text>
</comment>
<evidence type="ECO:0000256" key="8">
    <source>
        <dbReference type="ARBA" id="ARBA00022989"/>
    </source>
</evidence>
<evidence type="ECO:0000256" key="10">
    <source>
        <dbReference type="ARBA" id="ARBA00023065"/>
    </source>
</evidence>
<evidence type="ECO:0000259" key="16">
    <source>
        <dbReference type="PROSITE" id="PS51384"/>
    </source>
</evidence>
<keyword evidence="18" id="KW-1185">Reference proteome</keyword>
<feature type="transmembrane region" description="Helical" evidence="15">
    <location>
        <begin position="225"/>
        <end position="246"/>
    </location>
</feature>
<dbReference type="InterPro" id="IPR013112">
    <property type="entry name" value="FAD-bd_8"/>
</dbReference>
<feature type="transmembrane region" description="Helical" evidence="15">
    <location>
        <begin position="35"/>
        <end position="57"/>
    </location>
</feature>
<comment type="subcellular location">
    <subcellularLocation>
        <location evidence="1">Cell membrane</location>
        <topology evidence="1">Multi-pass membrane protein</topology>
    </subcellularLocation>
</comment>
<dbReference type="GeneID" id="27308393"/>
<protein>
    <recommendedName>
        <fullName evidence="3">ferric-chelate reductase (NADPH)</fullName>
        <ecNumber evidence="3">1.16.1.9</ecNumber>
    </recommendedName>
</protein>
<dbReference type="SFLD" id="SFLDG01168">
    <property type="entry name" value="Ferric_reductase_subgroup_(FRE"/>
    <property type="match status" value="1"/>
</dbReference>
<feature type="compositionally biased region" description="Basic and acidic residues" evidence="14">
    <location>
        <begin position="564"/>
        <end position="573"/>
    </location>
</feature>
<keyword evidence="10" id="KW-0406">Ion transport</keyword>
<dbReference type="HOGENOM" id="CLU_010365_6_0_1"/>
<evidence type="ECO:0000256" key="5">
    <source>
        <dbReference type="ARBA" id="ARBA00022475"/>
    </source>
</evidence>
<dbReference type="SUPFAM" id="SSF52343">
    <property type="entry name" value="Ferredoxin reductase-like, C-terminal NADP-linked domain"/>
    <property type="match status" value="1"/>
</dbReference>
<keyword evidence="9" id="KW-0560">Oxidoreductase</keyword>
<feature type="transmembrane region" description="Helical" evidence="15">
    <location>
        <begin position="253"/>
        <end position="270"/>
    </location>
</feature>
<dbReference type="AlphaFoldDB" id="A0A0D1Z9B2"/>
<evidence type="ECO:0000313" key="18">
    <source>
        <dbReference type="Proteomes" id="UP000053259"/>
    </source>
</evidence>
<dbReference type="OrthoDB" id="3944240at2759"/>
<feature type="region of interest" description="Disordered" evidence="14">
    <location>
        <begin position="542"/>
        <end position="573"/>
    </location>
</feature>
<evidence type="ECO:0000256" key="9">
    <source>
        <dbReference type="ARBA" id="ARBA00023002"/>
    </source>
</evidence>
<dbReference type="Pfam" id="PF08030">
    <property type="entry name" value="NAD_binding_6"/>
    <property type="match status" value="1"/>
</dbReference>
<dbReference type="InterPro" id="IPR051410">
    <property type="entry name" value="Ferric/Cupric_Reductase"/>
</dbReference>
<evidence type="ECO:0000256" key="13">
    <source>
        <dbReference type="ARBA" id="ARBA00048483"/>
    </source>
</evidence>
<proteinExistence type="inferred from homology"/>
<dbReference type="PANTHER" id="PTHR32361">
    <property type="entry name" value="FERRIC/CUPRIC REDUCTASE TRANSMEMBRANE COMPONENT"/>
    <property type="match status" value="1"/>
</dbReference>
<dbReference type="RefSeq" id="XP_016219416.1">
    <property type="nucleotide sequence ID" value="XM_016353159.1"/>
</dbReference>
<dbReference type="InterPro" id="IPR039261">
    <property type="entry name" value="FNR_nucleotide-bd"/>
</dbReference>
<keyword evidence="12" id="KW-0325">Glycoprotein</keyword>
<evidence type="ECO:0000256" key="1">
    <source>
        <dbReference type="ARBA" id="ARBA00004651"/>
    </source>
</evidence>
<evidence type="ECO:0000256" key="2">
    <source>
        <dbReference type="ARBA" id="ARBA00006278"/>
    </source>
</evidence>
<dbReference type="InterPro" id="IPR013130">
    <property type="entry name" value="Fe3_Rdtase_TM_dom"/>
</dbReference>
<reference evidence="17 18" key="1">
    <citation type="submission" date="2015-01" db="EMBL/GenBank/DDBJ databases">
        <title>The Genome Sequence of Ochroconis gallopava CBS43764.</title>
        <authorList>
            <consortium name="The Broad Institute Genomics Platform"/>
            <person name="Cuomo C."/>
            <person name="de Hoog S."/>
            <person name="Gorbushina A."/>
            <person name="Stielow B."/>
            <person name="Teixiera M."/>
            <person name="Abouelleil A."/>
            <person name="Chapman S.B."/>
            <person name="Priest M."/>
            <person name="Young S.K."/>
            <person name="Wortman J."/>
            <person name="Nusbaum C."/>
            <person name="Birren B."/>
        </authorList>
    </citation>
    <scope>NUCLEOTIDE SEQUENCE [LARGE SCALE GENOMIC DNA]</scope>
    <source>
        <strain evidence="17 18">CBS 43764</strain>
    </source>
</reference>
<gene>
    <name evidence="17" type="ORF">PV09_00420</name>
</gene>
<dbReference type="EMBL" id="KN847529">
    <property type="protein sequence ID" value="KIW09547.1"/>
    <property type="molecule type" value="Genomic_DNA"/>
</dbReference>
<keyword evidence="8 15" id="KW-1133">Transmembrane helix</keyword>
<dbReference type="GO" id="GO:0006826">
    <property type="term" value="P:iron ion transport"/>
    <property type="evidence" value="ECO:0007669"/>
    <property type="project" value="TreeGrafter"/>
</dbReference>
<name>A0A0D1Z9B2_9PEZI</name>
<dbReference type="Pfam" id="PF08022">
    <property type="entry name" value="FAD_binding_8"/>
    <property type="match status" value="1"/>
</dbReference>
<evidence type="ECO:0000256" key="3">
    <source>
        <dbReference type="ARBA" id="ARBA00012668"/>
    </source>
</evidence>
<dbReference type="Gene3D" id="2.40.30.10">
    <property type="entry name" value="Translation factors"/>
    <property type="match status" value="1"/>
</dbReference>
<evidence type="ECO:0000256" key="15">
    <source>
        <dbReference type="SAM" id="Phobius"/>
    </source>
</evidence>
<dbReference type="Proteomes" id="UP000053259">
    <property type="component" value="Unassembled WGS sequence"/>
</dbReference>
<feature type="transmembrane region" description="Helical" evidence="15">
    <location>
        <begin position="146"/>
        <end position="164"/>
    </location>
</feature>
<dbReference type="InterPro" id="IPR017927">
    <property type="entry name" value="FAD-bd_FR_type"/>
</dbReference>
<evidence type="ECO:0000256" key="11">
    <source>
        <dbReference type="ARBA" id="ARBA00023136"/>
    </source>
</evidence>
<feature type="transmembrane region" description="Helical" evidence="15">
    <location>
        <begin position="113"/>
        <end position="134"/>
    </location>
</feature>
<keyword evidence="5" id="KW-1003">Cell membrane</keyword>
<keyword evidence="7" id="KW-0249">Electron transport</keyword>
<dbReference type="VEuPathDB" id="FungiDB:PV09_00420"/>
<evidence type="ECO:0000313" key="17">
    <source>
        <dbReference type="EMBL" id="KIW09547.1"/>
    </source>
</evidence>
<evidence type="ECO:0000256" key="12">
    <source>
        <dbReference type="ARBA" id="ARBA00023180"/>
    </source>
</evidence>
<dbReference type="PROSITE" id="PS51384">
    <property type="entry name" value="FAD_FR"/>
    <property type="match status" value="1"/>
</dbReference>
<sequence length="707" mass="78302">MAHVHGSSSSGGMNMDMGSMSSGAGIPPLEDFPKIYWAVLGVAIALATVVNVINIMICRQRLAAARQAKPTPAKPKNIILRVNATATAIMREAACATLDPIRVWKTTIPMPQVGRTFIVVSNVIVLTVLCFVGFPNTLARADLEDVAYRIGFVCLAQIPLLFLLSGKNNIIGFLTGMSYERLNWLHRWCARTLFLFATVHFGYWLTDWWPYGDYVTIQIRTNNLVYWGLAAWCFLAWIVFSSFAPIRRLSYEFFVLQHLVSFSCFIGFTYQHLKPFPTTHVYLWISVGLFFFDRLTRAVLMLYTNISYFHPQQRSAGDMNKFWAGKAEFTALSGNYTKITLKHKPISWQPGQHVFVSCHSVLPLQSHPFTMASLPQDGKIEFIIKAEKGGTRRLFRHAEKSARLPGANASQLKTVALEGPYGRIRPLRQFDSVVLFAGSTGATFTMPLLRDIVLGWQERNAPGTLLQPGGVVTRHIRFVWVVKTREQLSWFATQLDQVVDSVERLRTEGLDTDVEISIYCTCDESFTEEQKSLLSALGVSAGSGAKPVARGRVEEVDQASESSADEKKDNVSIHELDRQDSNARACGGGVCCCTSTIEDEGEAVKSPRVCCCCGPSKSEDSRASSTSTSKRTFLHPSIAVLAGRPNPRNIIRKSLEQARGESAVVVCGPAGLVRSVRSSTVKLSDERAVHKGTGAQGIYLHCESFNY</sequence>
<dbReference type="InParanoid" id="A0A0D1Z9B2"/>
<dbReference type="Pfam" id="PF01794">
    <property type="entry name" value="Ferric_reduct"/>
    <property type="match status" value="1"/>
</dbReference>
<dbReference type="GO" id="GO:0052851">
    <property type="term" value="F:ferric-chelate reductase (NADPH) activity"/>
    <property type="evidence" value="ECO:0007669"/>
    <property type="project" value="UniProtKB-EC"/>
</dbReference>
<dbReference type="InterPro" id="IPR013121">
    <property type="entry name" value="Fe_red_NAD-bd_6"/>
</dbReference>
<keyword evidence="6 15" id="KW-0812">Transmembrane</keyword>
<dbReference type="CDD" id="cd06186">
    <property type="entry name" value="NOX_Duox_like_FAD_NADP"/>
    <property type="match status" value="1"/>
</dbReference>
<evidence type="ECO:0000256" key="4">
    <source>
        <dbReference type="ARBA" id="ARBA00022448"/>
    </source>
</evidence>
<dbReference type="EC" id="1.16.1.9" evidence="3"/>
<dbReference type="GO" id="GO:0006879">
    <property type="term" value="P:intracellular iron ion homeostasis"/>
    <property type="evidence" value="ECO:0007669"/>
    <property type="project" value="TreeGrafter"/>
</dbReference>
<dbReference type="InterPro" id="IPR017938">
    <property type="entry name" value="Riboflavin_synthase-like_b-brl"/>
</dbReference>
<organism evidence="17 18">
    <name type="scientific">Verruconis gallopava</name>
    <dbReference type="NCBI Taxonomy" id="253628"/>
    <lineage>
        <taxon>Eukaryota</taxon>
        <taxon>Fungi</taxon>
        <taxon>Dikarya</taxon>
        <taxon>Ascomycota</taxon>
        <taxon>Pezizomycotina</taxon>
        <taxon>Dothideomycetes</taxon>
        <taxon>Pleosporomycetidae</taxon>
        <taxon>Venturiales</taxon>
        <taxon>Sympoventuriaceae</taxon>
        <taxon>Verruconis</taxon>
    </lineage>
</organism>
<evidence type="ECO:0000256" key="7">
    <source>
        <dbReference type="ARBA" id="ARBA00022982"/>
    </source>
</evidence>
<dbReference type="Gene3D" id="3.40.50.80">
    <property type="entry name" value="Nucleotide-binding domain of ferredoxin-NADP reductase (FNR) module"/>
    <property type="match status" value="1"/>
</dbReference>
<comment type="catalytic activity">
    <reaction evidence="13">
        <text>2 a Fe(II)-siderophore + NADP(+) + H(+) = 2 a Fe(III)-siderophore + NADPH</text>
        <dbReference type="Rhea" id="RHEA:28795"/>
        <dbReference type="Rhea" id="RHEA-COMP:11342"/>
        <dbReference type="Rhea" id="RHEA-COMP:11344"/>
        <dbReference type="ChEBI" id="CHEBI:15378"/>
        <dbReference type="ChEBI" id="CHEBI:29033"/>
        <dbReference type="ChEBI" id="CHEBI:29034"/>
        <dbReference type="ChEBI" id="CHEBI:57783"/>
        <dbReference type="ChEBI" id="CHEBI:58349"/>
        <dbReference type="EC" id="1.16.1.9"/>
    </reaction>
</comment>
<dbReference type="PANTHER" id="PTHR32361:SF9">
    <property type="entry name" value="FERRIC REDUCTASE TRANSMEMBRANE COMPONENT 3-RELATED"/>
    <property type="match status" value="1"/>
</dbReference>
<dbReference type="GO" id="GO:0005886">
    <property type="term" value="C:plasma membrane"/>
    <property type="evidence" value="ECO:0007669"/>
    <property type="project" value="UniProtKB-SubCell"/>
</dbReference>
<evidence type="ECO:0000256" key="14">
    <source>
        <dbReference type="SAM" id="MobiDB-lite"/>
    </source>
</evidence>
<dbReference type="SUPFAM" id="SSF63380">
    <property type="entry name" value="Riboflavin synthase domain-like"/>
    <property type="match status" value="1"/>
</dbReference>
<accession>A0A0D1Z9B2</accession>
<dbReference type="STRING" id="253628.A0A0D1Z9B2"/>
<keyword evidence="4" id="KW-0813">Transport</keyword>
<dbReference type="GO" id="GO:0015677">
    <property type="term" value="P:copper ion import"/>
    <property type="evidence" value="ECO:0007669"/>
    <property type="project" value="TreeGrafter"/>
</dbReference>
<keyword evidence="11 15" id="KW-0472">Membrane</keyword>
<evidence type="ECO:0000256" key="6">
    <source>
        <dbReference type="ARBA" id="ARBA00022692"/>
    </source>
</evidence>
<feature type="domain" description="FAD-binding FR-type" evidence="16">
    <location>
        <begin position="319"/>
        <end position="427"/>
    </location>
</feature>
<feature type="transmembrane region" description="Helical" evidence="15">
    <location>
        <begin position="185"/>
        <end position="205"/>
    </location>
</feature>